<keyword evidence="3" id="KW-1185">Reference proteome</keyword>
<dbReference type="Gene3D" id="2.40.160.20">
    <property type="match status" value="1"/>
</dbReference>
<dbReference type="SUPFAM" id="SSF56925">
    <property type="entry name" value="OMPA-like"/>
    <property type="match status" value="1"/>
</dbReference>
<dbReference type="EMBL" id="FQTW01000003">
    <property type="protein sequence ID" value="SHE57817.1"/>
    <property type="molecule type" value="Genomic_DNA"/>
</dbReference>
<evidence type="ECO:0000313" key="2">
    <source>
        <dbReference type="EMBL" id="SHE57817.1"/>
    </source>
</evidence>
<evidence type="ECO:0000313" key="3">
    <source>
        <dbReference type="Proteomes" id="UP000184462"/>
    </source>
</evidence>
<dbReference type="InterPro" id="IPR011250">
    <property type="entry name" value="OMP/PagP_B-barrel"/>
</dbReference>
<protein>
    <recommendedName>
        <fullName evidence="4">Outer membrane protein beta-barrel domain-containing protein</fullName>
    </recommendedName>
</protein>
<gene>
    <name evidence="2" type="ORF">SAMN05444278_1039</name>
</gene>
<dbReference type="OrthoDB" id="1142271at2"/>
<organism evidence="2 3">
    <name type="scientific">Psychroflexus salarius</name>
    <dbReference type="NCBI Taxonomy" id="1155689"/>
    <lineage>
        <taxon>Bacteria</taxon>
        <taxon>Pseudomonadati</taxon>
        <taxon>Bacteroidota</taxon>
        <taxon>Flavobacteriia</taxon>
        <taxon>Flavobacteriales</taxon>
        <taxon>Flavobacteriaceae</taxon>
        <taxon>Psychroflexus</taxon>
    </lineage>
</organism>
<reference evidence="2 3" key="1">
    <citation type="submission" date="2016-11" db="EMBL/GenBank/DDBJ databases">
        <authorList>
            <person name="Jaros S."/>
            <person name="Januszkiewicz K."/>
            <person name="Wedrychowicz H."/>
        </authorList>
    </citation>
    <scope>NUCLEOTIDE SEQUENCE [LARGE SCALE GENOMIC DNA]</scope>
    <source>
        <strain evidence="2 3">DSM 25661</strain>
    </source>
</reference>
<dbReference type="STRING" id="1155689.SAMN05444278_1039"/>
<proteinExistence type="predicted"/>
<keyword evidence="1" id="KW-0732">Signal</keyword>
<feature type="signal peptide" evidence="1">
    <location>
        <begin position="1"/>
        <end position="23"/>
    </location>
</feature>
<sequence length="256" mass="28973">MKTNLLRIILILIVWSSFNTSKAQQLNHELGVMIGPVGFRGDYGERGDAETNFGNTGFGIGLSHYLNFAYSSRYNRYFNQHFKVRTQLSFHKTNLEHYGVYVNGGSDNAFKLRAMTGSASVFEIGTGLEWYWKDIREFETSANQITPYAGLGIGVAFANPNNETSLPGRLGSIDNTWPTFLWDQGEEPRISNTNITTGALNFQLGAKIKLDEMSELNLEGRWHVYFDDMVEGLNPSSGNKYNDWIFWVGIGYIQYL</sequence>
<evidence type="ECO:0008006" key="4">
    <source>
        <dbReference type="Google" id="ProtNLM"/>
    </source>
</evidence>
<evidence type="ECO:0000256" key="1">
    <source>
        <dbReference type="SAM" id="SignalP"/>
    </source>
</evidence>
<dbReference type="AlphaFoldDB" id="A0A1M4UMD5"/>
<feature type="chain" id="PRO_5012770343" description="Outer membrane protein beta-barrel domain-containing protein" evidence="1">
    <location>
        <begin position="24"/>
        <end position="256"/>
    </location>
</feature>
<accession>A0A1M4UMD5</accession>
<dbReference type="RefSeq" id="WP_073192468.1">
    <property type="nucleotide sequence ID" value="NZ_FQTW01000003.1"/>
</dbReference>
<dbReference type="NCBIfam" id="NF047659">
    <property type="entry name" value="THC0290_0291_fam"/>
    <property type="match status" value="1"/>
</dbReference>
<dbReference type="Proteomes" id="UP000184462">
    <property type="component" value="Unassembled WGS sequence"/>
</dbReference>
<name>A0A1M4UMD5_9FLAO</name>